<dbReference type="EMBL" id="HBHX01007972">
    <property type="protein sequence ID" value="CAE0103753.1"/>
    <property type="molecule type" value="Transcribed_RNA"/>
</dbReference>
<dbReference type="InterPro" id="IPR004367">
    <property type="entry name" value="Cyclin_C-dom"/>
</dbReference>
<accession>A0A7S3AHX6</accession>
<reference evidence="2" key="1">
    <citation type="submission" date="2021-01" db="EMBL/GenBank/DDBJ databases">
        <authorList>
            <person name="Corre E."/>
            <person name="Pelletier E."/>
            <person name="Niang G."/>
            <person name="Scheremetjew M."/>
            <person name="Finn R."/>
            <person name="Kale V."/>
            <person name="Holt S."/>
            <person name="Cochrane G."/>
            <person name="Meng A."/>
            <person name="Brown T."/>
            <person name="Cohen L."/>
        </authorList>
    </citation>
    <scope>NUCLEOTIDE SEQUENCE</scope>
    <source>
        <strain evidence="2">CCMP281</strain>
    </source>
</reference>
<dbReference type="Gene3D" id="1.10.472.10">
    <property type="entry name" value="Cyclin-like"/>
    <property type="match status" value="2"/>
</dbReference>
<organism evidence="2">
    <name type="scientific">Haptolina ericina</name>
    <dbReference type="NCBI Taxonomy" id="156174"/>
    <lineage>
        <taxon>Eukaryota</taxon>
        <taxon>Haptista</taxon>
        <taxon>Haptophyta</taxon>
        <taxon>Prymnesiophyceae</taxon>
        <taxon>Prymnesiales</taxon>
        <taxon>Prymnesiaceae</taxon>
        <taxon>Haptolina</taxon>
    </lineage>
</organism>
<feature type="domain" description="Cyclin C-terminal" evidence="1">
    <location>
        <begin position="62"/>
        <end position="142"/>
    </location>
</feature>
<dbReference type="AlphaFoldDB" id="A0A7S3AHX6"/>
<sequence length="196" mass="21857">MMLSSNSMCKLPGQDGERIGLERALNSAQDIEYWTDNTYSVADVLDMEAKLLQGFDMDRFETPLQHLACFAAARQLDDLTASVATELLVLCTREYPLLDLDPCLLAACLLYVAVRNGPPDDNVWDESLAVGCGYSEERLITNIDERFCFCRNFELACRSIAASPSRVKTIKLTVRFCWLDEEPPDLLGAAQLFGVS</sequence>
<gene>
    <name evidence="2" type="ORF">HERI1096_LOCUS4411</name>
</gene>
<evidence type="ECO:0000313" key="2">
    <source>
        <dbReference type="EMBL" id="CAE0103753.1"/>
    </source>
</evidence>
<proteinExistence type="predicted"/>
<evidence type="ECO:0000259" key="1">
    <source>
        <dbReference type="Pfam" id="PF02984"/>
    </source>
</evidence>
<dbReference type="SUPFAM" id="SSF47954">
    <property type="entry name" value="Cyclin-like"/>
    <property type="match status" value="1"/>
</dbReference>
<name>A0A7S3AHX6_9EUKA</name>
<dbReference type="Pfam" id="PF02984">
    <property type="entry name" value="Cyclin_C"/>
    <property type="match status" value="1"/>
</dbReference>
<protein>
    <recommendedName>
        <fullName evidence="1">Cyclin C-terminal domain-containing protein</fullName>
    </recommendedName>
</protein>
<dbReference type="InterPro" id="IPR036915">
    <property type="entry name" value="Cyclin-like_sf"/>
</dbReference>